<evidence type="ECO:0000313" key="1">
    <source>
        <dbReference type="EMBL" id="TCK70254.1"/>
    </source>
</evidence>
<proteinExistence type="predicted"/>
<evidence type="ECO:0000313" key="2">
    <source>
        <dbReference type="Proteomes" id="UP000295210"/>
    </source>
</evidence>
<dbReference type="Pfam" id="PF14518">
    <property type="entry name" value="Haem_oxygenas_2"/>
    <property type="match status" value="1"/>
</dbReference>
<organism evidence="1 2">
    <name type="scientific">Acidipila rosea</name>
    <dbReference type="NCBI Taxonomy" id="768535"/>
    <lineage>
        <taxon>Bacteria</taxon>
        <taxon>Pseudomonadati</taxon>
        <taxon>Acidobacteriota</taxon>
        <taxon>Terriglobia</taxon>
        <taxon>Terriglobales</taxon>
        <taxon>Acidobacteriaceae</taxon>
        <taxon>Acidipila</taxon>
    </lineage>
</organism>
<dbReference type="Gene3D" id="1.20.910.10">
    <property type="entry name" value="Heme oxygenase-like"/>
    <property type="match status" value="1"/>
</dbReference>
<dbReference type="Proteomes" id="UP000295210">
    <property type="component" value="Unassembled WGS sequence"/>
</dbReference>
<reference evidence="1 2" key="1">
    <citation type="submission" date="2019-03" db="EMBL/GenBank/DDBJ databases">
        <title>Genomic Encyclopedia of Type Strains, Phase IV (KMG-IV): sequencing the most valuable type-strain genomes for metagenomic binning, comparative biology and taxonomic classification.</title>
        <authorList>
            <person name="Goeker M."/>
        </authorList>
    </citation>
    <scope>NUCLEOTIDE SEQUENCE [LARGE SCALE GENOMIC DNA]</scope>
    <source>
        <strain evidence="1 2">DSM 103428</strain>
    </source>
</reference>
<dbReference type="RefSeq" id="WP_131999254.1">
    <property type="nucleotide sequence ID" value="NZ_SMGK01000007.1"/>
</dbReference>
<dbReference type="EMBL" id="SMGK01000007">
    <property type="protein sequence ID" value="TCK70254.1"/>
    <property type="molecule type" value="Genomic_DNA"/>
</dbReference>
<accession>A0A4R1KXZ6</accession>
<gene>
    <name evidence="1" type="ORF">C7378_3412</name>
</gene>
<dbReference type="AlphaFoldDB" id="A0A4R1KXZ6"/>
<protein>
    <submittedName>
        <fullName evidence="1">Heme oxygenase-like protein</fullName>
    </submittedName>
</protein>
<comment type="caution">
    <text evidence="1">The sequence shown here is derived from an EMBL/GenBank/DDBJ whole genome shotgun (WGS) entry which is preliminary data.</text>
</comment>
<keyword evidence="2" id="KW-1185">Reference proteome</keyword>
<dbReference type="OrthoDB" id="116183at2"/>
<sequence>MTATLLVTQQSHSHPSIETIQQTINTMVDDLIASLPDPSKLTSSERRGIIARYTAVLEGNFIYWMTAAYLSVLSEAARPILLDNLHEEVQDAHPAMLRRFALAAKAFPTDSDALAVHEDLTNVRLFLGHLSGVQSVLTMAFFEGLIQRLMPYLAELAAAQGSNDMEYTDVHGVCDIAHTAGLFRALEQEMTINPLEEDKDLYEGVKLLQTLIQQIIRPE</sequence>
<dbReference type="InterPro" id="IPR016084">
    <property type="entry name" value="Haem_Oase-like_multi-hlx"/>
</dbReference>
<name>A0A4R1KXZ6_9BACT</name>